<feature type="non-terminal residue" evidence="2">
    <location>
        <position position="1"/>
    </location>
</feature>
<accession>A0A6J4MEM9</accession>
<feature type="region of interest" description="Disordered" evidence="1">
    <location>
        <begin position="1"/>
        <end position="50"/>
    </location>
</feature>
<evidence type="ECO:0000313" key="2">
    <source>
        <dbReference type="EMBL" id="CAA9355699.1"/>
    </source>
</evidence>
<protein>
    <submittedName>
        <fullName evidence="2">Uncharacterized protein</fullName>
    </submittedName>
</protein>
<gene>
    <name evidence="2" type="ORF">AVDCRST_MAG40-3152</name>
</gene>
<dbReference type="AlphaFoldDB" id="A0A6J4MEM9"/>
<dbReference type="EMBL" id="CADCTX010000866">
    <property type="protein sequence ID" value="CAA9355699.1"/>
    <property type="molecule type" value="Genomic_DNA"/>
</dbReference>
<organism evidence="2">
    <name type="scientific">uncultured Gemmatimonadaceae bacterium</name>
    <dbReference type="NCBI Taxonomy" id="246130"/>
    <lineage>
        <taxon>Bacteria</taxon>
        <taxon>Pseudomonadati</taxon>
        <taxon>Gemmatimonadota</taxon>
        <taxon>Gemmatimonadia</taxon>
        <taxon>Gemmatimonadales</taxon>
        <taxon>Gemmatimonadaceae</taxon>
        <taxon>environmental samples</taxon>
    </lineage>
</organism>
<feature type="non-terminal residue" evidence="2">
    <location>
        <position position="50"/>
    </location>
</feature>
<sequence>VPSDSPTRDRCHPRRGAGRLHQPAGADGGEQHDHAGRAAEQRCVPGRDGL</sequence>
<feature type="compositionally biased region" description="Basic and acidic residues" evidence="1">
    <location>
        <begin position="1"/>
        <end position="10"/>
    </location>
</feature>
<name>A0A6J4MEM9_9BACT</name>
<proteinExistence type="predicted"/>
<feature type="compositionally biased region" description="Basic and acidic residues" evidence="1">
    <location>
        <begin position="29"/>
        <end position="40"/>
    </location>
</feature>
<evidence type="ECO:0000256" key="1">
    <source>
        <dbReference type="SAM" id="MobiDB-lite"/>
    </source>
</evidence>
<reference evidence="2" key="1">
    <citation type="submission" date="2020-02" db="EMBL/GenBank/DDBJ databases">
        <authorList>
            <person name="Meier V. D."/>
        </authorList>
    </citation>
    <scope>NUCLEOTIDE SEQUENCE</scope>
    <source>
        <strain evidence="2">AVDCRST_MAG40</strain>
    </source>
</reference>